<evidence type="ECO:0000256" key="2">
    <source>
        <dbReference type="ARBA" id="ARBA00023186"/>
    </source>
</evidence>
<sequence length="253" mass="28211">MSAVRLSPVLCHALRRISASVNPRPRLLAQGHSTRPTTNPCFIHTSLPRFQNPPSASKTCPACSKPLPSPVPACTSCWNIFSLPPDVTHHELFGFSYEPNPFIVDPSAMKQRFRQAQAACHPDTWTSKGPNKQDIAQGLSARVNEAYQTLLRPLARAEYILSRNELPISEHDQVDDATFMMEIMEARELIEDAEEAGELVDLLEDNDGKINETVHQLEKLVGQKDWTGVKAAAIRLRYLEGIARAAKKWLGNH</sequence>
<proteinExistence type="inferred from homology"/>
<dbReference type="CDD" id="cd06257">
    <property type="entry name" value="DnaJ"/>
    <property type="match status" value="1"/>
</dbReference>
<accession>A0A9P6CA52</accession>
<gene>
    <name evidence="4" type="ORF">P691DRAFT_718776</name>
</gene>
<dbReference type="InterPro" id="IPR036869">
    <property type="entry name" value="J_dom_sf"/>
</dbReference>
<dbReference type="InterPro" id="IPR004640">
    <property type="entry name" value="HscB"/>
</dbReference>
<feature type="domain" description="J" evidence="3">
    <location>
        <begin position="87"/>
        <end position="155"/>
    </location>
</feature>
<dbReference type="OrthoDB" id="448954at2759"/>
<comment type="similarity">
    <text evidence="1">Belongs to the HscB family.</text>
</comment>
<protein>
    <submittedName>
        <fullName evidence="4">Co-chaperone Hsc20</fullName>
    </submittedName>
</protein>
<dbReference type="Gene3D" id="1.20.1280.20">
    <property type="entry name" value="HscB, C-terminal domain"/>
    <property type="match status" value="1"/>
</dbReference>
<comment type="caution">
    <text evidence="4">The sequence shown here is derived from an EMBL/GenBank/DDBJ whole genome shotgun (WGS) entry which is preliminary data.</text>
</comment>
<dbReference type="GO" id="GO:0051087">
    <property type="term" value="F:protein-folding chaperone binding"/>
    <property type="evidence" value="ECO:0007669"/>
    <property type="project" value="InterPro"/>
</dbReference>
<evidence type="ECO:0000313" key="4">
    <source>
        <dbReference type="EMBL" id="KAF9453819.1"/>
    </source>
</evidence>
<dbReference type="SUPFAM" id="SSF46565">
    <property type="entry name" value="Chaperone J-domain"/>
    <property type="match status" value="1"/>
</dbReference>
<evidence type="ECO:0000256" key="1">
    <source>
        <dbReference type="ARBA" id="ARBA00010476"/>
    </source>
</evidence>
<name>A0A9P6CA52_9AGAR</name>
<dbReference type="GO" id="GO:0044571">
    <property type="term" value="P:[2Fe-2S] cluster assembly"/>
    <property type="evidence" value="ECO:0007669"/>
    <property type="project" value="InterPro"/>
</dbReference>
<dbReference type="InterPro" id="IPR001623">
    <property type="entry name" value="DnaJ_domain"/>
</dbReference>
<dbReference type="SUPFAM" id="SSF47144">
    <property type="entry name" value="HSC20 (HSCB), C-terminal oligomerisation domain"/>
    <property type="match status" value="1"/>
</dbReference>
<dbReference type="SMART" id="SM00271">
    <property type="entry name" value="DnaJ"/>
    <property type="match status" value="1"/>
</dbReference>
<dbReference type="Proteomes" id="UP000807342">
    <property type="component" value="Unassembled WGS sequence"/>
</dbReference>
<keyword evidence="5" id="KW-1185">Reference proteome</keyword>
<dbReference type="Gene3D" id="1.10.287.110">
    <property type="entry name" value="DnaJ domain"/>
    <property type="match status" value="1"/>
</dbReference>
<dbReference type="AlphaFoldDB" id="A0A9P6CA52"/>
<dbReference type="Pfam" id="PF07743">
    <property type="entry name" value="HSCB_C"/>
    <property type="match status" value="1"/>
</dbReference>
<dbReference type="EMBL" id="MU151058">
    <property type="protein sequence ID" value="KAF9453819.1"/>
    <property type="molecule type" value="Genomic_DNA"/>
</dbReference>
<dbReference type="GO" id="GO:0001671">
    <property type="term" value="F:ATPase activator activity"/>
    <property type="evidence" value="ECO:0007669"/>
    <property type="project" value="InterPro"/>
</dbReference>
<evidence type="ECO:0000259" key="3">
    <source>
        <dbReference type="SMART" id="SM00271"/>
    </source>
</evidence>
<dbReference type="InterPro" id="IPR036386">
    <property type="entry name" value="HscB_C_sf"/>
</dbReference>
<dbReference type="NCBIfam" id="TIGR00714">
    <property type="entry name" value="hscB"/>
    <property type="match status" value="1"/>
</dbReference>
<organism evidence="4 5">
    <name type="scientific">Macrolepiota fuliginosa MF-IS2</name>
    <dbReference type="NCBI Taxonomy" id="1400762"/>
    <lineage>
        <taxon>Eukaryota</taxon>
        <taxon>Fungi</taxon>
        <taxon>Dikarya</taxon>
        <taxon>Basidiomycota</taxon>
        <taxon>Agaricomycotina</taxon>
        <taxon>Agaricomycetes</taxon>
        <taxon>Agaricomycetidae</taxon>
        <taxon>Agaricales</taxon>
        <taxon>Agaricineae</taxon>
        <taxon>Agaricaceae</taxon>
        <taxon>Macrolepiota</taxon>
    </lineage>
</organism>
<dbReference type="PANTHER" id="PTHR14021:SF15">
    <property type="entry name" value="IRON-SULFUR CLUSTER CO-CHAPERONE PROTEIN HSCB"/>
    <property type="match status" value="1"/>
</dbReference>
<dbReference type="GO" id="GO:0051259">
    <property type="term" value="P:protein complex oligomerization"/>
    <property type="evidence" value="ECO:0007669"/>
    <property type="project" value="InterPro"/>
</dbReference>
<keyword evidence="2" id="KW-0143">Chaperone</keyword>
<dbReference type="InterPro" id="IPR009073">
    <property type="entry name" value="HscB_oligo_C"/>
</dbReference>
<reference evidence="4" key="1">
    <citation type="submission" date="2020-11" db="EMBL/GenBank/DDBJ databases">
        <authorList>
            <consortium name="DOE Joint Genome Institute"/>
            <person name="Ahrendt S."/>
            <person name="Riley R."/>
            <person name="Andreopoulos W."/>
            <person name="Labutti K."/>
            <person name="Pangilinan J."/>
            <person name="Ruiz-Duenas F.J."/>
            <person name="Barrasa J.M."/>
            <person name="Sanchez-Garcia M."/>
            <person name="Camarero S."/>
            <person name="Miyauchi S."/>
            <person name="Serrano A."/>
            <person name="Linde D."/>
            <person name="Babiker R."/>
            <person name="Drula E."/>
            <person name="Ayuso-Fernandez I."/>
            <person name="Pacheco R."/>
            <person name="Padilla G."/>
            <person name="Ferreira P."/>
            <person name="Barriuso J."/>
            <person name="Kellner H."/>
            <person name="Castanera R."/>
            <person name="Alfaro M."/>
            <person name="Ramirez L."/>
            <person name="Pisabarro A.G."/>
            <person name="Kuo A."/>
            <person name="Tritt A."/>
            <person name="Lipzen A."/>
            <person name="He G."/>
            <person name="Yan M."/>
            <person name="Ng V."/>
            <person name="Cullen D."/>
            <person name="Martin F."/>
            <person name="Rosso M.-N."/>
            <person name="Henrissat B."/>
            <person name="Hibbett D."/>
            <person name="Martinez A.T."/>
            <person name="Grigoriev I.V."/>
        </authorList>
    </citation>
    <scope>NUCLEOTIDE SEQUENCE</scope>
    <source>
        <strain evidence="4">MF-IS2</strain>
    </source>
</reference>
<dbReference type="PANTHER" id="PTHR14021">
    <property type="entry name" value="IRON-SULFUR CLUSTER CO-CHAPERONE PROTEIN HSCB"/>
    <property type="match status" value="1"/>
</dbReference>
<dbReference type="GO" id="GO:0005739">
    <property type="term" value="C:mitochondrion"/>
    <property type="evidence" value="ECO:0007669"/>
    <property type="project" value="TreeGrafter"/>
</dbReference>
<evidence type="ECO:0000313" key="5">
    <source>
        <dbReference type="Proteomes" id="UP000807342"/>
    </source>
</evidence>